<dbReference type="AlphaFoldDB" id="A0A251ZV30"/>
<dbReference type="Pfam" id="PF02616">
    <property type="entry name" value="SMC_ScpA"/>
    <property type="match status" value="1"/>
</dbReference>
<dbReference type="Proteomes" id="UP000194946">
    <property type="component" value="Unassembled WGS sequence"/>
</dbReference>
<evidence type="ECO:0000256" key="1">
    <source>
        <dbReference type="ARBA" id="ARBA00044777"/>
    </source>
</evidence>
<feature type="region of interest" description="Disordered" evidence="3">
    <location>
        <begin position="267"/>
        <end position="286"/>
    </location>
</feature>
<dbReference type="PANTHER" id="PTHR33969:SF2">
    <property type="entry name" value="SEGREGATION AND CONDENSATION PROTEIN A"/>
    <property type="match status" value="1"/>
</dbReference>
<gene>
    <name evidence="4" type="ORF">HK18_08415</name>
</gene>
<proteinExistence type="predicted"/>
<dbReference type="Gene3D" id="6.10.250.2410">
    <property type="match status" value="1"/>
</dbReference>
<evidence type="ECO:0000256" key="3">
    <source>
        <dbReference type="SAM" id="MobiDB-lite"/>
    </source>
</evidence>
<dbReference type="InterPro" id="IPR003768">
    <property type="entry name" value="ScpA"/>
</dbReference>
<keyword evidence="2" id="KW-0175">Coiled coil</keyword>
<organism evidence="4 5">
    <name type="scientific">Commensalibacter intestini</name>
    <dbReference type="NCBI Taxonomy" id="479936"/>
    <lineage>
        <taxon>Bacteria</taxon>
        <taxon>Pseudomonadati</taxon>
        <taxon>Pseudomonadota</taxon>
        <taxon>Alphaproteobacteria</taxon>
        <taxon>Acetobacterales</taxon>
        <taxon>Acetobacteraceae</taxon>
    </lineage>
</organism>
<keyword evidence="5" id="KW-1185">Reference proteome</keyword>
<dbReference type="RefSeq" id="WP_008854892.1">
    <property type="nucleotide sequence ID" value="NZ_JOPB01000006.1"/>
</dbReference>
<evidence type="ECO:0000256" key="2">
    <source>
        <dbReference type="SAM" id="Coils"/>
    </source>
</evidence>
<evidence type="ECO:0000313" key="4">
    <source>
        <dbReference type="EMBL" id="OUI78524.1"/>
    </source>
</evidence>
<sequence length="286" mass="32558">MSESVDIGIEQGIQETESFVVHLEGFEGPLDLLLQLARTQKVDLARISILQLVEQYLEIIESARKIRLELAADWLVMAAWLAWLKSCLLLPEKPTDGEEGEQAADILQERLEELERINKVARWMNDCSLLGSEVFTRGFYENHTEIDSSGVLLDISRFMNAYVSVARRKSKKKSWRIRSFNFWTVRDALSRLKRLLGQSKVPGWHVLDAFLPSYEALQEADMTPETISRKLKAAWSGTLLAGLELAKDGQIQLNQKEQFGRIQLRKTDGNMMSEQEGTDELNSSTV</sequence>
<protein>
    <recommendedName>
        <fullName evidence="1">Segregation and condensation protein A</fullName>
    </recommendedName>
</protein>
<evidence type="ECO:0000313" key="5">
    <source>
        <dbReference type="Proteomes" id="UP000194946"/>
    </source>
</evidence>
<feature type="compositionally biased region" description="Polar residues" evidence="3">
    <location>
        <begin position="270"/>
        <end position="286"/>
    </location>
</feature>
<dbReference type="EMBL" id="JOPB01000006">
    <property type="protein sequence ID" value="OUI78524.1"/>
    <property type="molecule type" value="Genomic_DNA"/>
</dbReference>
<comment type="caution">
    <text evidence="4">The sequence shown here is derived from an EMBL/GenBank/DDBJ whole genome shotgun (WGS) entry which is preliminary data.</text>
</comment>
<reference evidence="5" key="1">
    <citation type="submission" date="2014-06" db="EMBL/GenBank/DDBJ databases">
        <authorList>
            <person name="Winans N.J."/>
            <person name="Newell P.D."/>
            <person name="Douglas A.E."/>
        </authorList>
    </citation>
    <scope>NUCLEOTIDE SEQUENCE [LARGE SCALE GENOMIC DNA]</scope>
    <source>
        <strain evidence="5">DmL_052</strain>
    </source>
</reference>
<dbReference type="PANTHER" id="PTHR33969">
    <property type="entry name" value="SEGREGATION AND CONDENSATION PROTEIN A"/>
    <property type="match status" value="1"/>
</dbReference>
<name>A0A251ZV30_9PROT</name>
<feature type="coiled-coil region" evidence="2">
    <location>
        <begin position="97"/>
        <end position="124"/>
    </location>
</feature>
<accession>A0A251ZV30</accession>